<dbReference type="AlphaFoldDB" id="A0AAE4V6S6"/>
<organism evidence="1 2">
    <name type="scientific">Rhodococcus oxybenzonivorans</name>
    <dbReference type="NCBI Taxonomy" id="1990687"/>
    <lineage>
        <taxon>Bacteria</taxon>
        <taxon>Bacillati</taxon>
        <taxon>Actinomycetota</taxon>
        <taxon>Actinomycetes</taxon>
        <taxon>Mycobacteriales</taxon>
        <taxon>Nocardiaceae</taxon>
        <taxon>Rhodococcus</taxon>
    </lineage>
</organism>
<gene>
    <name evidence="1" type="ORF">R4315_32265</name>
</gene>
<feature type="non-terminal residue" evidence="1">
    <location>
        <position position="1"/>
    </location>
</feature>
<dbReference type="EMBL" id="JAWLUP010000382">
    <property type="protein sequence ID" value="MDV7269194.1"/>
    <property type="molecule type" value="Genomic_DNA"/>
</dbReference>
<accession>A0AAE4V6S6</accession>
<proteinExistence type="predicted"/>
<sequence>AGFESKGVAYDTIRTVIGKGVEFIPVAGPLISSGIDLADPSFKSAVLGSIPDSRLLPNADFADDALLTNQYYQIGLGLQAANGGSLEPYSALDDFRDGSDGPLLPYDRLAADNPHQNLPELQSGLAGYMTDTGVRGLSNFVDALNAGRDQVKNMRYGQ</sequence>
<dbReference type="Proteomes" id="UP001185863">
    <property type="component" value="Unassembled WGS sequence"/>
</dbReference>
<name>A0AAE4V6S6_9NOCA</name>
<evidence type="ECO:0000313" key="1">
    <source>
        <dbReference type="EMBL" id="MDV7269194.1"/>
    </source>
</evidence>
<comment type="caution">
    <text evidence="1">The sequence shown here is derived from an EMBL/GenBank/DDBJ whole genome shotgun (WGS) entry which is preliminary data.</text>
</comment>
<protein>
    <submittedName>
        <fullName evidence="1">Uncharacterized protein</fullName>
    </submittedName>
</protein>
<reference evidence="1" key="1">
    <citation type="submission" date="2023-10" db="EMBL/GenBank/DDBJ databases">
        <title>Development of a sustainable strategy for remediation of hydrocarbon-contaminated territories based on the waste exchange concept.</title>
        <authorList>
            <person name="Krivoruchko A."/>
        </authorList>
    </citation>
    <scope>NUCLEOTIDE SEQUENCE</scope>
    <source>
        <strain evidence="1">IEGM 68</strain>
    </source>
</reference>
<evidence type="ECO:0000313" key="2">
    <source>
        <dbReference type="Proteomes" id="UP001185863"/>
    </source>
</evidence>